<protein>
    <recommendedName>
        <fullName evidence="3 8">Cysteine desulfurase</fullName>
        <ecNumber evidence="3 8">2.8.1.7</ecNumber>
    </recommendedName>
</protein>
<dbReference type="CDD" id="cd06453">
    <property type="entry name" value="SufS_like"/>
    <property type="match status" value="1"/>
</dbReference>
<feature type="domain" description="Aminotransferase class V" evidence="9">
    <location>
        <begin position="87"/>
        <end position="458"/>
    </location>
</feature>
<dbReference type="PROSITE" id="PS00595">
    <property type="entry name" value="AA_TRANSFER_CLASS_5"/>
    <property type="match status" value="1"/>
</dbReference>
<gene>
    <name evidence="10" type="ordered locus">Spiaf_1037</name>
</gene>
<dbReference type="InterPro" id="IPR000192">
    <property type="entry name" value="Aminotrans_V_dom"/>
</dbReference>
<dbReference type="SUPFAM" id="SSF53383">
    <property type="entry name" value="PLP-dependent transferases"/>
    <property type="match status" value="1"/>
</dbReference>
<evidence type="ECO:0000256" key="3">
    <source>
        <dbReference type="ARBA" id="ARBA00012239"/>
    </source>
</evidence>
<sequence length="470" mass="52269">MTYSPLLPVCRREGVLFYVVTKRHLNSVQFICIPVDTRHFCREAYLSLPLRIDLGYPNSMYLSDATIDNIRSDFPILQRTMRGKPLVYLDNGATSLTPLQVIEAESRYYTEYNANIHRGHYEYSEQATVAFDETRELIKEFLHVPADGHIIFTKSATESVNLVAYSWARKFLQPGDEIVTTGLEHHANLVPWQAAAQATGAILRFIPITDSGQLDTARLDEVIGEKTRLVALSAMSNVTGYMPPLEPVIAAARRVGALVFLDGAQLVSHHPVDLRRLDVDFLAFSAHKMLGPTGVGVLYGREAVLDAMDPFLYGGDMIESVFLDHSTWDRLPQKFEAGTPNIAGVIGFGAAIRYLQGVGMDAIAAHEHRLLEIMLREADSRPWLQVFGGHNPAQRGGIFSFNIDGVHPHDTGALLDSQGVAIRTGSHCAQPLMRHWNIPGTSRAVVYLYNTVEDVQRFFAAVDRAHDLFA</sequence>
<evidence type="ECO:0000256" key="1">
    <source>
        <dbReference type="ARBA" id="ARBA00001933"/>
    </source>
</evidence>
<dbReference type="PATRIC" id="fig|889378.3.peg.1038"/>
<evidence type="ECO:0000313" key="10">
    <source>
        <dbReference type="EMBL" id="AFG37124.1"/>
    </source>
</evidence>
<dbReference type="KEGG" id="sfc:Spiaf_1037"/>
<dbReference type="Pfam" id="PF00266">
    <property type="entry name" value="Aminotran_5"/>
    <property type="match status" value="1"/>
</dbReference>
<dbReference type="HOGENOM" id="CLU_003433_2_5_12"/>
<dbReference type="InterPro" id="IPR010970">
    <property type="entry name" value="Cys_dSase_SufS"/>
</dbReference>
<dbReference type="Gene3D" id="3.40.640.10">
    <property type="entry name" value="Type I PLP-dependent aspartate aminotransferase-like (Major domain)"/>
    <property type="match status" value="1"/>
</dbReference>
<dbReference type="InterPro" id="IPR015421">
    <property type="entry name" value="PyrdxlP-dep_Trfase_major"/>
</dbReference>
<evidence type="ECO:0000256" key="5">
    <source>
        <dbReference type="ARBA" id="ARBA00022898"/>
    </source>
</evidence>
<evidence type="ECO:0000313" key="11">
    <source>
        <dbReference type="Proteomes" id="UP000007383"/>
    </source>
</evidence>
<dbReference type="EC" id="2.8.1.7" evidence="3 8"/>
<dbReference type="eggNOG" id="COG0520">
    <property type="taxonomic scope" value="Bacteria"/>
</dbReference>
<comment type="catalytic activity">
    <reaction evidence="6 8">
        <text>(sulfur carrier)-H + L-cysteine = (sulfur carrier)-SH + L-alanine</text>
        <dbReference type="Rhea" id="RHEA:43892"/>
        <dbReference type="Rhea" id="RHEA-COMP:14737"/>
        <dbReference type="Rhea" id="RHEA-COMP:14739"/>
        <dbReference type="ChEBI" id="CHEBI:29917"/>
        <dbReference type="ChEBI" id="CHEBI:35235"/>
        <dbReference type="ChEBI" id="CHEBI:57972"/>
        <dbReference type="ChEBI" id="CHEBI:64428"/>
        <dbReference type="EC" id="2.8.1.7"/>
    </reaction>
</comment>
<comment type="function">
    <text evidence="8">Catalyzes the removal of elemental sulfur and selenium atoms from L-cysteine, L-cystine, L-selenocysteine, and L-selenocystine to produce L-alanine.</text>
</comment>
<evidence type="ECO:0000256" key="6">
    <source>
        <dbReference type="ARBA" id="ARBA00050776"/>
    </source>
</evidence>
<dbReference type="PANTHER" id="PTHR43586:SF8">
    <property type="entry name" value="CYSTEINE DESULFURASE 1, CHLOROPLASTIC"/>
    <property type="match status" value="1"/>
</dbReference>
<dbReference type="AlphaFoldDB" id="H9UHY1"/>
<dbReference type="STRING" id="889378.Spiaf_1037"/>
<keyword evidence="5 8" id="KW-0663">Pyridoxal phosphate</keyword>
<dbReference type="GO" id="GO:0030170">
    <property type="term" value="F:pyridoxal phosphate binding"/>
    <property type="evidence" value="ECO:0007669"/>
    <property type="project" value="UniProtKB-UniRule"/>
</dbReference>
<keyword evidence="4 8" id="KW-0808">Transferase</keyword>
<evidence type="ECO:0000259" key="9">
    <source>
        <dbReference type="Pfam" id="PF00266"/>
    </source>
</evidence>
<comment type="similarity">
    <text evidence="2 8">Belongs to the class-V pyridoxal-phosphate-dependent aminotransferase family. Csd subfamily.</text>
</comment>
<evidence type="ECO:0000256" key="2">
    <source>
        <dbReference type="ARBA" id="ARBA00010447"/>
    </source>
</evidence>
<comment type="cofactor">
    <cofactor evidence="1 7">
        <name>pyridoxal 5'-phosphate</name>
        <dbReference type="ChEBI" id="CHEBI:597326"/>
    </cofactor>
</comment>
<dbReference type="InterPro" id="IPR020578">
    <property type="entry name" value="Aminotrans_V_PyrdxlP_BS"/>
</dbReference>
<name>H9UHY1_SPIAZ</name>
<proteinExistence type="inferred from homology"/>
<dbReference type="GO" id="GO:0031071">
    <property type="term" value="F:cysteine desulfurase activity"/>
    <property type="evidence" value="ECO:0007669"/>
    <property type="project" value="UniProtKB-UniRule"/>
</dbReference>
<reference evidence="11" key="1">
    <citation type="journal article" date="2013" name="Stand. Genomic Sci.">
        <title>Complete genome sequence of the halophilic bacterium Spirochaeta africana type strain (Z-7692(T)) from the alkaline Lake Magadi in the East African Rift.</title>
        <authorList>
            <person name="Liolos K."/>
            <person name="Abt B."/>
            <person name="Scheuner C."/>
            <person name="Teshima H."/>
            <person name="Held B."/>
            <person name="Lapidus A."/>
            <person name="Nolan M."/>
            <person name="Lucas S."/>
            <person name="Deshpande S."/>
            <person name="Cheng J.F."/>
            <person name="Tapia R."/>
            <person name="Goodwin L.A."/>
            <person name="Pitluck S."/>
            <person name="Pagani I."/>
            <person name="Ivanova N."/>
            <person name="Mavromatis K."/>
            <person name="Mikhailova N."/>
            <person name="Huntemann M."/>
            <person name="Pati A."/>
            <person name="Chen A."/>
            <person name="Palaniappan K."/>
            <person name="Land M."/>
            <person name="Rohde M."/>
            <person name="Tindall B.J."/>
            <person name="Detter J.C."/>
            <person name="Goker M."/>
            <person name="Bristow J."/>
            <person name="Eisen J.A."/>
            <person name="Markowitz V."/>
            <person name="Hugenholtz P."/>
            <person name="Woyke T."/>
            <person name="Klenk H.P."/>
            <person name="Kyrpides N.C."/>
        </authorList>
    </citation>
    <scope>NUCLEOTIDE SEQUENCE</scope>
    <source>
        <strain evidence="11">ATCC 700263 / DSM 8902 / Z-7692</strain>
    </source>
</reference>
<organism evidence="10 11">
    <name type="scientific">Spirochaeta africana (strain ATCC 700263 / DSM 8902 / Z-7692)</name>
    <dbReference type="NCBI Taxonomy" id="889378"/>
    <lineage>
        <taxon>Bacteria</taxon>
        <taxon>Pseudomonadati</taxon>
        <taxon>Spirochaetota</taxon>
        <taxon>Spirochaetia</taxon>
        <taxon>Spirochaetales</taxon>
        <taxon>Spirochaetaceae</taxon>
        <taxon>Spirochaeta</taxon>
    </lineage>
</organism>
<dbReference type="Gene3D" id="3.90.1150.10">
    <property type="entry name" value="Aspartate Aminotransferase, domain 1"/>
    <property type="match status" value="1"/>
</dbReference>
<dbReference type="Proteomes" id="UP000007383">
    <property type="component" value="Chromosome"/>
</dbReference>
<dbReference type="NCBIfam" id="TIGR01979">
    <property type="entry name" value="sufS"/>
    <property type="match status" value="1"/>
</dbReference>
<dbReference type="PANTHER" id="PTHR43586">
    <property type="entry name" value="CYSTEINE DESULFURASE"/>
    <property type="match status" value="1"/>
</dbReference>
<dbReference type="EMBL" id="CP003282">
    <property type="protein sequence ID" value="AFG37124.1"/>
    <property type="molecule type" value="Genomic_DNA"/>
</dbReference>
<keyword evidence="11" id="KW-1185">Reference proteome</keyword>
<evidence type="ECO:0000256" key="7">
    <source>
        <dbReference type="RuleBase" id="RU004504"/>
    </source>
</evidence>
<accession>H9UHY1</accession>
<dbReference type="InterPro" id="IPR015422">
    <property type="entry name" value="PyrdxlP-dep_Trfase_small"/>
</dbReference>
<dbReference type="InterPro" id="IPR015424">
    <property type="entry name" value="PyrdxlP-dep_Trfase"/>
</dbReference>
<dbReference type="GO" id="GO:0006534">
    <property type="term" value="P:cysteine metabolic process"/>
    <property type="evidence" value="ECO:0007669"/>
    <property type="project" value="UniProtKB-UniRule"/>
</dbReference>
<evidence type="ECO:0000256" key="8">
    <source>
        <dbReference type="RuleBase" id="RU004506"/>
    </source>
</evidence>
<evidence type="ECO:0000256" key="4">
    <source>
        <dbReference type="ARBA" id="ARBA00022679"/>
    </source>
</evidence>